<dbReference type="SUPFAM" id="SSF141371">
    <property type="entry name" value="PilZ domain-like"/>
    <property type="match status" value="1"/>
</dbReference>
<keyword evidence="3" id="KW-1185">Reference proteome</keyword>
<feature type="domain" description="PilZ" evidence="1">
    <location>
        <begin position="13"/>
        <end position="93"/>
    </location>
</feature>
<dbReference type="Gene3D" id="2.40.10.220">
    <property type="entry name" value="predicted glycosyltransferase like domains"/>
    <property type="match status" value="1"/>
</dbReference>
<gene>
    <name evidence="2" type="ORF">NIDE1911</name>
</gene>
<dbReference type="HOGENOM" id="CLU_165330_1_0_0"/>
<dbReference type="Pfam" id="PF07238">
    <property type="entry name" value="PilZ"/>
    <property type="match status" value="1"/>
</dbReference>
<dbReference type="KEGG" id="nde:NIDE1911"/>
<evidence type="ECO:0000313" key="2">
    <source>
        <dbReference type="EMBL" id="CBK41637.1"/>
    </source>
</evidence>
<name>D8PEH8_9BACT</name>
<evidence type="ECO:0000259" key="1">
    <source>
        <dbReference type="Pfam" id="PF07238"/>
    </source>
</evidence>
<dbReference type="InterPro" id="IPR009875">
    <property type="entry name" value="PilZ_domain"/>
</dbReference>
<dbReference type="EMBL" id="FP929003">
    <property type="protein sequence ID" value="CBK41637.1"/>
    <property type="molecule type" value="Genomic_DNA"/>
</dbReference>
<dbReference type="AlphaFoldDB" id="D8PEH8"/>
<protein>
    <recommendedName>
        <fullName evidence="1">PilZ domain-containing protein</fullName>
    </recommendedName>
</protein>
<sequence length="107" mass="11642">MSMTVHYRVSLSSNSATTGEGRLVDLSLEGCRIESTQPLPVNTYLSLRLIISPKEMPVLVDLAAVRWTRGTVCGIHFLSLQPLQTARLKTLLAGAAPQNPPNTPDKE</sequence>
<reference evidence="2 3" key="1">
    <citation type="journal article" date="2010" name="Proc. Natl. Acad. Sci. U.S.A.">
        <title>A Nitrospira metagenome illuminates the physiology and evolution of globally important nitrite-oxidizing bacteria.</title>
        <authorList>
            <person name="Lucker S."/>
            <person name="Wagner M."/>
            <person name="Maixner F."/>
            <person name="Pelletier E."/>
            <person name="Koch H."/>
            <person name="Vacherie B."/>
            <person name="Rattei T."/>
            <person name="Sinninghe Damste J."/>
            <person name="Spieck E."/>
            <person name="Le Paslier D."/>
            <person name="Daims H."/>
        </authorList>
    </citation>
    <scope>NUCLEOTIDE SEQUENCE [LARGE SCALE GENOMIC DNA]</scope>
</reference>
<organism evidence="2 3">
    <name type="scientific">Nitrospira defluvii</name>
    <dbReference type="NCBI Taxonomy" id="330214"/>
    <lineage>
        <taxon>Bacteria</taxon>
        <taxon>Pseudomonadati</taxon>
        <taxon>Nitrospirota</taxon>
        <taxon>Nitrospiria</taxon>
        <taxon>Nitrospirales</taxon>
        <taxon>Nitrospiraceae</taxon>
        <taxon>Nitrospira</taxon>
    </lineage>
</organism>
<dbReference type="GO" id="GO:0035438">
    <property type="term" value="F:cyclic-di-GMP binding"/>
    <property type="evidence" value="ECO:0007669"/>
    <property type="project" value="InterPro"/>
</dbReference>
<proteinExistence type="predicted"/>
<dbReference type="STRING" id="330214.NIDE1911"/>
<evidence type="ECO:0000313" key="3">
    <source>
        <dbReference type="Proteomes" id="UP000001660"/>
    </source>
</evidence>
<accession>D8PEH8</accession>
<dbReference type="Proteomes" id="UP000001660">
    <property type="component" value="Chromosome"/>
</dbReference>